<evidence type="ECO:0000313" key="2">
    <source>
        <dbReference type="Proteomes" id="UP000029067"/>
    </source>
</evidence>
<gene>
    <name evidence="1" type="ORF">BCUN_1871</name>
</gene>
<dbReference type="eggNOG" id="ENOG5031M9S">
    <property type="taxonomic scope" value="Bacteria"/>
</dbReference>
<protein>
    <submittedName>
        <fullName evidence="1">K structural protein</fullName>
    </submittedName>
</protein>
<dbReference type="EMBL" id="JGYV01000033">
    <property type="protein sequence ID" value="KFI57523.1"/>
    <property type="molecule type" value="Genomic_DNA"/>
</dbReference>
<organism evidence="1 2">
    <name type="scientific">Bifidobacterium cuniculi</name>
    <dbReference type="NCBI Taxonomy" id="1688"/>
    <lineage>
        <taxon>Bacteria</taxon>
        <taxon>Bacillati</taxon>
        <taxon>Actinomycetota</taxon>
        <taxon>Actinomycetes</taxon>
        <taxon>Bifidobacteriales</taxon>
        <taxon>Bifidobacteriaceae</taxon>
        <taxon>Bifidobacterium</taxon>
    </lineage>
</organism>
<dbReference type="RefSeq" id="WP_051921059.1">
    <property type="nucleotide sequence ID" value="NZ_JGYV01000033.1"/>
</dbReference>
<dbReference type="OrthoDB" id="5197973at2"/>
<dbReference type="Proteomes" id="UP000029067">
    <property type="component" value="Unassembled WGS sequence"/>
</dbReference>
<sequence length="168" mass="17970">MVNMVKDRGTIRVEDDQSWRFGEQPAGFTSVVLDLTTFENATDELKKKYLTGVGETNTAYIRSGIPLARITSGDNAGKFGPYDPKATDGRNGRIDGLLESNVEVTVGFNGWDAEIETVGMRYRGDIIVANLPIEVGSDATWGGDFMAVDPETGVTSKLGAAAATKASD</sequence>
<name>A0A087AFH3_9BIFI</name>
<keyword evidence="2" id="KW-1185">Reference proteome</keyword>
<accession>A0A087AFH3</accession>
<evidence type="ECO:0000313" key="1">
    <source>
        <dbReference type="EMBL" id="KFI57523.1"/>
    </source>
</evidence>
<comment type="caution">
    <text evidence="1">The sequence shown here is derived from an EMBL/GenBank/DDBJ whole genome shotgun (WGS) entry which is preliminary data.</text>
</comment>
<dbReference type="AlphaFoldDB" id="A0A087AFH3"/>
<proteinExistence type="predicted"/>
<dbReference type="STRING" id="1688.BCUN_1871"/>
<reference evidence="1 2" key="1">
    <citation type="submission" date="2014-03" db="EMBL/GenBank/DDBJ databases">
        <title>Genomics of Bifidobacteria.</title>
        <authorList>
            <person name="Ventura M."/>
            <person name="Milani C."/>
            <person name="Lugli G.A."/>
        </authorList>
    </citation>
    <scope>NUCLEOTIDE SEQUENCE [LARGE SCALE GENOMIC DNA]</scope>
    <source>
        <strain evidence="1 2">LMG 10738</strain>
    </source>
</reference>